<comment type="caution">
    <text evidence="4">The sequence shown here is derived from an EMBL/GenBank/DDBJ whole genome shotgun (WGS) entry which is preliminary data.</text>
</comment>
<proteinExistence type="predicted"/>
<feature type="compositionally biased region" description="Polar residues" evidence="2">
    <location>
        <begin position="1"/>
        <end position="12"/>
    </location>
</feature>
<dbReference type="EMBL" id="CAKOGL010000007">
    <property type="protein sequence ID" value="CAH2088252.1"/>
    <property type="molecule type" value="Genomic_DNA"/>
</dbReference>
<evidence type="ECO:0000256" key="2">
    <source>
        <dbReference type="SAM" id="MobiDB-lite"/>
    </source>
</evidence>
<protein>
    <recommendedName>
        <fullName evidence="3">Endonuclease/exonuclease/phosphatase domain-containing protein</fullName>
    </recommendedName>
</protein>
<dbReference type="PANTHER" id="PTHR47510">
    <property type="entry name" value="REVERSE TRANSCRIPTASE DOMAIN-CONTAINING PROTEIN"/>
    <property type="match status" value="1"/>
</dbReference>
<dbReference type="InterPro" id="IPR005135">
    <property type="entry name" value="Endo/exonuclease/phosphatase"/>
</dbReference>
<evidence type="ECO:0000259" key="3">
    <source>
        <dbReference type="Pfam" id="PF03372"/>
    </source>
</evidence>
<feature type="domain" description="Endonuclease/exonuclease/phosphatase" evidence="3">
    <location>
        <begin position="300"/>
        <end position="471"/>
    </location>
</feature>
<feature type="region of interest" description="Disordered" evidence="2">
    <location>
        <begin position="1"/>
        <end position="23"/>
    </location>
</feature>
<dbReference type="Pfam" id="PF03372">
    <property type="entry name" value="Exo_endo_phos"/>
    <property type="match status" value="1"/>
</dbReference>
<organism evidence="4 5">
    <name type="scientific">Euphydryas editha</name>
    <name type="common">Edith's checkerspot</name>
    <dbReference type="NCBI Taxonomy" id="104508"/>
    <lineage>
        <taxon>Eukaryota</taxon>
        <taxon>Metazoa</taxon>
        <taxon>Ecdysozoa</taxon>
        <taxon>Arthropoda</taxon>
        <taxon>Hexapoda</taxon>
        <taxon>Insecta</taxon>
        <taxon>Pterygota</taxon>
        <taxon>Neoptera</taxon>
        <taxon>Endopterygota</taxon>
        <taxon>Lepidoptera</taxon>
        <taxon>Glossata</taxon>
        <taxon>Ditrysia</taxon>
        <taxon>Papilionoidea</taxon>
        <taxon>Nymphalidae</taxon>
        <taxon>Nymphalinae</taxon>
        <taxon>Euphydryas</taxon>
    </lineage>
</organism>
<keyword evidence="1" id="KW-0175">Coiled coil</keyword>
<dbReference type="InterPro" id="IPR036691">
    <property type="entry name" value="Endo/exonu/phosph_ase_sf"/>
</dbReference>
<sequence>MSVQRSPQQKCTPTGGGSQPDLSLLSGFADEQITLRKRKQPFDHDCRCSYEIKEVHTELNRISSLLEKYVESNEHIMSKMQESIADLRTQIIDLKKSNDESTNSLRNNVLEIKTDLKNMKQSLSTMQIEHDNIKTKVTRLEDQVESKIKTFEVNISKLQSSPQTLNSNTENQLPVNEQIIREIQDRRNRERNIILSGLPEQLSANNNEERISKDVIEVMKITSLIDENIPKPIKIFRIGKYSPRKSRNIKICYETLETVKILLRNRNKLPETIKIFSDQTPAQQKYFKNLKEELIKRKNQETWISNENQALDLRIPNYTHYYNYRSDSRGGGVSAYIHNNLKSSISESIYSGGNNYLWVQLEKYALEIGVVYNPGHTNFNDFLDLYESQLQHRNRTIVFGDFNIDLLTKDKKTKQYTDLLKGAGHILLNKITTKYCTRESSTKRSIIDHISTNLKKDSFHVALIDSPMSDHKQFYLKIKKIKPPAKQRRQYEAINYEKLATLATELELNKQSYNYIQLENQLKDLIYKSKAIKTKILNLPRNDWINKEVISEIDNRNALWVEVKKTKDDDNLKIEFQAKSSYVSKFIQNTKNNYYYKEFTKCYHKPKRMWNLINNLANNKIKQACAPSKLSVDSKYITDPKEICEIFNKYFSTIGPMLANKINNTSYDNLSYILPKINLQTDRDLSRLEPCTISEIIQIIHNLDSHCSVGIDGISTKFILTERVLEMRSVLRSYPAGYFLLRHVSLAMMVLKHTGNEIG</sequence>
<dbReference type="Proteomes" id="UP001153954">
    <property type="component" value="Unassembled WGS sequence"/>
</dbReference>
<dbReference type="Gene3D" id="3.60.10.10">
    <property type="entry name" value="Endonuclease/exonuclease/phosphatase"/>
    <property type="match status" value="1"/>
</dbReference>
<evidence type="ECO:0000313" key="5">
    <source>
        <dbReference type="Proteomes" id="UP001153954"/>
    </source>
</evidence>
<name>A0AAU9TRW9_EUPED</name>
<evidence type="ECO:0000313" key="4">
    <source>
        <dbReference type="EMBL" id="CAH2088252.1"/>
    </source>
</evidence>
<dbReference type="GO" id="GO:0003824">
    <property type="term" value="F:catalytic activity"/>
    <property type="evidence" value="ECO:0007669"/>
    <property type="project" value="InterPro"/>
</dbReference>
<keyword evidence="5" id="KW-1185">Reference proteome</keyword>
<reference evidence="4" key="1">
    <citation type="submission" date="2022-03" db="EMBL/GenBank/DDBJ databases">
        <authorList>
            <person name="Tunstrom K."/>
        </authorList>
    </citation>
    <scope>NUCLEOTIDE SEQUENCE</scope>
</reference>
<dbReference type="SUPFAM" id="SSF56219">
    <property type="entry name" value="DNase I-like"/>
    <property type="match status" value="1"/>
</dbReference>
<feature type="coiled-coil region" evidence="1">
    <location>
        <begin position="77"/>
        <end position="143"/>
    </location>
</feature>
<dbReference type="AlphaFoldDB" id="A0AAU9TRW9"/>
<dbReference type="PANTHER" id="PTHR47510:SF3">
    <property type="entry name" value="ENDO_EXONUCLEASE_PHOSPHATASE DOMAIN-CONTAINING PROTEIN"/>
    <property type="match status" value="1"/>
</dbReference>
<accession>A0AAU9TRW9</accession>
<gene>
    <name evidence="4" type="ORF">EEDITHA_LOCUS4430</name>
</gene>
<evidence type="ECO:0000256" key="1">
    <source>
        <dbReference type="SAM" id="Coils"/>
    </source>
</evidence>